<reference evidence="1 2" key="1">
    <citation type="journal article" date="2015" name="Genome Announc.">
        <title>Complete Genome Sequence of 'Candidatus Liberibacter africanus,' a Bacterium Associated with Citrus Huanglongbing.</title>
        <authorList>
            <person name="Lin H."/>
            <person name="Pietersen G."/>
            <person name="Han C."/>
            <person name="Read D.A."/>
            <person name="Lou B."/>
            <person name="Gupta G."/>
            <person name="Civerolo E.L."/>
        </authorList>
    </citation>
    <scope>NUCLEOTIDE SEQUENCE [LARGE SCALE GENOMIC DNA]</scope>
    <source>
        <strain evidence="1 2">PTSAPSY</strain>
    </source>
</reference>
<evidence type="ECO:0000313" key="2">
    <source>
        <dbReference type="Proteomes" id="UP000035503"/>
    </source>
</evidence>
<evidence type="ECO:0000313" key="1">
    <source>
        <dbReference type="EMBL" id="AKK20084.1"/>
    </source>
</evidence>
<dbReference type="AlphaFoldDB" id="A0A0G3I2H9"/>
<dbReference type="KEGG" id="lau:G293_02260"/>
<organism evidence="1 2">
    <name type="scientific">Candidatus Liberibacter africanus PTSAPSY</name>
    <dbReference type="NCBI Taxonomy" id="1277257"/>
    <lineage>
        <taxon>Bacteria</taxon>
        <taxon>Pseudomonadati</taxon>
        <taxon>Pseudomonadota</taxon>
        <taxon>Alphaproteobacteria</taxon>
        <taxon>Hyphomicrobiales</taxon>
        <taxon>Rhizobiaceae</taxon>
        <taxon>Liberibacter</taxon>
    </lineage>
</organism>
<keyword evidence="2" id="KW-1185">Reference proteome</keyword>
<dbReference type="PATRIC" id="fig|1277257.4.peg.490"/>
<dbReference type="Proteomes" id="UP000035503">
    <property type="component" value="Chromosome"/>
</dbReference>
<dbReference type="EMBL" id="CP004021">
    <property type="protein sequence ID" value="AKK20084.1"/>
    <property type="molecule type" value="Genomic_DNA"/>
</dbReference>
<gene>
    <name evidence="1" type="ORF">G293_02260</name>
</gene>
<sequence length="73" mass="8461">MLLLNVDNSDLLTNNTLKANRHSQEMTMSENKESHEKLMGKKCIGRDMLRHTLHTLWSVRSEIRAGVFYLVCT</sequence>
<proteinExistence type="predicted"/>
<dbReference type="STRING" id="1277257.G293_02260"/>
<protein>
    <submittedName>
        <fullName evidence="1">Uncharacterized protein</fullName>
    </submittedName>
</protein>
<accession>A0A0G3I2H9</accession>
<name>A0A0G3I2H9_LIBAF</name>